<evidence type="ECO:0000256" key="10">
    <source>
        <dbReference type="RuleBase" id="RU362068"/>
    </source>
</evidence>
<name>A0A088MY99_9GAMM</name>
<comment type="function">
    <text evidence="10">Catalyzes the NADPH-dependent reduction of ketopantoate into pantoic acid.</text>
</comment>
<dbReference type="SUPFAM" id="SSF48179">
    <property type="entry name" value="6-phosphogluconate dehydrogenase C-terminal domain-like"/>
    <property type="match status" value="1"/>
</dbReference>
<dbReference type="InterPro" id="IPR013752">
    <property type="entry name" value="KPA_reductase"/>
</dbReference>
<dbReference type="GO" id="GO:0005737">
    <property type="term" value="C:cytoplasm"/>
    <property type="evidence" value="ECO:0007669"/>
    <property type="project" value="TreeGrafter"/>
</dbReference>
<proteinExistence type="inferred from homology"/>
<dbReference type="InterPro" id="IPR050838">
    <property type="entry name" value="Ketopantoate_reductase"/>
</dbReference>
<evidence type="ECO:0000256" key="9">
    <source>
        <dbReference type="ARBA" id="ARBA00048793"/>
    </source>
</evidence>
<reference evidence="13 14" key="1">
    <citation type="journal article" date="2014" name="MBio">
        <title>Differential genome evolution between companion symbionts in an insect-bacterial symbiosis.</title>
        <authorList>
            <person name="Bennett G.M."/>
            <person name="McCutcheon J.P."/>
            <person name="MacDonald B.R."/>
            <person name="Romanovicz D."/>
            <person name="Moran N.A."/>
        </authorList>
    </citation>
    <scope>NUCLEOTIDE SEQUENCE [LARGE SCALE GENOMIC DNA]</scope>
    <source>
        <strain evidence="13 14">BGSS</strain>
    </source>
</reference>
<comment type="similarity">
    <text evidence="2 10">Belongs to the ketopantoate reductase family.</text>
</comment>
<evidence type="ECO:0000256" key="2">
    <source>
        <dbReference type="ARBA" id="ARBA00007870"/>
    </source>
</evidence>
<gene>
    <name evidence="13" type="ORF">IM45_627</name>
</gene>
<dbReference type="GO" id="GO:0050661">
    <property type="term" value="F:NADP binding"/>
    <property type="evidence" value="ECO:0007669"/>
    <property type="project" value="TreeGrafter"/>
</dbReference>
<dbReference type="eggNOG" id="COG1893">
    <property type="taxonomic scope" value="Bacteria"/>
</dbReference>
<accession>A0A088MY99</accession>
<dbReference type="Gene3D" id="3.40.50.720">
    <property type="entry name" value="NAD(P)-binding Rossmann-like Domain"/>
    <property type="match status" value="1"/>
</dbReference>
<evidence type="ECO:0000256" key="6">
    <source>
        <dbReference type="ARBA" id="ARBA00022857"/>
    </source>
</evidence>
<feature type="domain" description="Ketopantoate reductase C-terminal" evidence="12">
    <location>
        <begin position="168"/>
        <end position="289"/>
    </location>
</feature>
<dbReference type="NCBIfam" id="TIGR00745">
    <property type="entry name" value="apbA_panE"/>
    <property type="match status" value="1"/>
</dbReference>
<dbReference type="Gene3D" id="1.10.1040.10">
    <property type="entry name" value="N-(1-d-carboxylethyl)-l-norvaline Dehydrogenase, domain 2"/>
    <property type="match status" value="1"/>
</dbReference>
<evidence type="ECO:0000256" key="8">
    <source>
        <dbReference type="ARBA" id="ARBA00032024"/>
    </source>
</evidence>
<dbReference type="Pfam" id="PF08546">
    <property type="entry name" value="ApbA_C"/>
    <property type="match status" value="1"/>
</dbReference>
<feature type="domain" description="Ketopantoate reductase N-terminal" evidence="11">
    <location>
        <begin position="3"/>
        <end position="142"/>
    </location>
</feature>
<dbReference type="OrthoDB" id="6530772at2"/>
<dbReference type="Proteomes" id="UP000067325">
    <property type="component" value="Chromosome"/>
</dbReference>
<evidence type="ECO:0000259" key="11">
    <source>
        <dbReference type="Pfam" id="PF02558"/>
    </source>
</evidence>
<dbReference type="AlphaFoldDB" id="A0A088MY99"/>
<evidence type="ECO:0000256" key="4">
    <source>
        <dbReference type="ARBA" id="ARBA00019465"/>
    </source>
</evidence>
<dbReference type="InterPro" id="IPR013328">
    <property type="entry name" value="6PGD_dom2"/>
</dbReference>
<dbReference type="InterPro" id="IPR036291">
    <property type="entry name" value="NAD(P)-bd_dom_sf"/>
</dbReference>
<protein>
    <recommendedName>
        <fullName evidence="4 10">2-dehydropantoate 2-reductase</fullName>
        <ecNumber evidence="3 10">1.1.1.169</ecNumber>
    </recommendedName>
    <alternativeName>
        <fullName evidence="8 10">Ketopantoate reductase</fullName>
    </alternativeName>
</protein>
<dbReference type="InterPro" id="IPR013332">
    <property type="entry name" value="KPR_N"/>
</dbReference>
<dbReference type="PANTHER" id="PTHR43765">
    <property type="entry name" value="2-DEHYDROPANTOATE 2-REDUCTASE-RELATED"/>
    <property type="match status" value="1"/>
</dbReference>
<dbReference type="NCBIfam" id="NF005087">
    <property type="entry name" value="PRK06522.1-1"/>
    <property type="match status" value="1"/>
</dbReference>
<dbReference type="UniPathway" id="UPA00028">
    <property type="reaction ID" value="UER00004"/>
</dbReference>
<keyword evidence="6 10" id="KW-0521">NADP</keyword>
<dbReference type="GO" id="GO:0008677">
    <property type="term" value="F:2-dehydropantoate 2-reductase activity"/>
    <property type="evidence" value="ECO:0007669"/>
    <property type="project" value="UniProtKB-EC"/>
</dbReference>
<dbReference type="SUPFAM" id="SSF51735">
    <property type="entry name" value="NAD(P)-binding Rossmann-fold domains"/>
    <property type="match status" value="1"/>
</dbReference>
<comment type="catalytic activity">
    <reaction evidence="9 10">
        <text>(R)-pantoate + NADP(+) = 2-dehydropantoate + NADPH + H(+)</text>
        <dbReference type="Rhea" id="RHEA:16233"/>
        <dbReference type="ChEBI" id="CHEBI:11561"/>
        <dbReference type="ChEBI" id="CHEBI:15378"/>
        <dbReference type="ChEBI" id="CHEBI:15980"/>
        <dbReference type="ChEBI" id="CHEBI:57783"/>
        <dbReference type="ChEBI" id="CHEBI:58349"/>
        <dbReference type="EC" id="1.1.1.169"/>
    </reaction>
</comment>
<evidence type="ECO:0000313" key="13">
    <source>
        <dbReference type="EMBL" id="AIN47189.1"/>
    </source>
</evidence>
<evidence type="ECO:0000256" key="5">
    <source>
        <dbReference type="ARBA" id="ARBA00022655"/>
    </source>
</evidence>
<evidence type="ECO:0000256" key="3">
    <source>
        <dbReference type="ARBA" id="ARBA00013014"/>
    </source>
</evidence>
<dbReference type="Pfam" id="PF02558">
    <property type="entry name" value="ApbA"/>
    <property type="match status" value="1"/>
</dbReference>
<evidence type="ECO:0000256" key="1">
    <source>
        <dbReference type="ARBA" id="ARBA00004994"/>
    </source>
</evidence>
<sequence length="294" mass="33369">MKVTVLGCGALGQLWLSAFFRHKHSVQGWLRVPKPFCTITVINQHGVENSFQLPANNRQRLADSELLLVTLKAWQVSKEVQELLPQLRSDCAILLMHNGLGTKEEFPELVQPLLLGTTTHAAYSEEGKIYHISAGITSIGPGNVPAKSVDQLSAVLHQVLPKVTWHNNIVASSWIKLAVNCVINPLSAIYECRNGELEYYTDEIEAICREVVIVMHYEGYYINYHLLLFYICQVIRSTSGNISSMLQDIRAKRLSEIDYINGYVLRRANAHGLRLPVNQRLFNIIKHKEQNYKY</sequence>
<dbReference type="EC" id="1.1.1.169" evidence="3 10"/>
<keyword evidence="7 10" id="KW-0560">Oxidoreductase</keyword>
<dbReference type="EMBL" id="CP008985">
    <property type="protein sequence ID" value="AIN47189.1"/>
    <property type="molecule type" value="Genomic_DNA"/>
</dbReference>
<dbReference type="KEGG" id="bcib:IM45_627"/>
<dbReference type="InterPro" id="IPR003710">
    <property type="entry name" value="ApbA"/>
</dbReference>
<dbReference type="RefSeq" id="WP_038498392.1">
    <property type="nucleotide sequence ID" value="NZ_CP008985.1"/>
</dbReference>
<evidence type="ECO:0000259" key="12">
    <source>
        <dbReference type="Pfam" id="PF08546"/>
    </source>
</evidence>
<dbReference type="PANTHER" id="PTHR43765:SF2">
    <property type="entry name" value="2-DEHYDROPANTOATE 2-REDUCTASE"/>
    <property type="match status" value="1"/>
</dbReference>
<dbReference type="InterPro" id="IPR008927">
    <property type="entry name" value="6-PGluconate_DH-like_C_sf"/>
</dbReference>
<comment type="pathway">
    <text evidence="1 10">Cofactor biosynthesis; (R)-pantothenate biosynthesis; (R)-pantoate from 3-methyl-2-oxobutanoate: step 2/2.</text>
</comment>
<organism evidence="13 14">
    <name type="scientific">Candidatus Palibaumannia cicadellinicola</name>
    <dbReference type="NCBI Taxonomy" id="186490"/>
    <lineage>
        <taxon>Bacteria</taxon>
        <taxon>Pseudomonadati</taxon>
        <taxon>Pseudomonadota</taxon>
        <taxon>Gammaproteobacteria</taxon>
        <taxon>Candidatus Palibaumannia</taxon>
    </lineage>
</organism>
<dbReference type="GO" id="GO:0015940">
    <property type="term" value="P:pantothenate biosynthetic process"/>
    <property type="evidence" value="ECO:0007669"/>
    <property type="project" value="UniProtKB-UniPathway"/>
</dbReference>
<keyword evidence="5 10" id="KW-0566">Pantothenate biosynthesis</keyword>
<evidence type="ECO:0000256" key="7">
    <source>
        <dbReference type="ARBA" id="ARBA00023002"/>
    </source>
</evidence>
<evidence type="ECO:0000313" key="14">
    <source>
        <dbReference type="Proteomes" id="UP000067325"/>
    </source>
</evidence>